<dbReference type="AlphaFoldDB" id="A0A917BT63"/>
<comment type="caution">
    <text evidence="2">The sequence shown here is derived from an EMBL/GenBank/DDBJ whole genome shotgun (WGS) entry which is preliminary data.</text>
</comment>
<keyword evidence="1" id="KW-0812">Transmembrane</keyword>
<evidence type="ECO:0000313" key="3">
    <source>
        <dbReference type="Proteomes" id="UP000605670"/>
    </source>
</evidence>
<dbReference type="Proteomes" id="UP000605670">
    <property type="component" value="Unassembled WGS sequence"/>
</dbReference>
<dbReference type="EMBL" id="BMEM01000005">
    <property type="protein sequence ID" value="GGF57786.1"/>
    <property type="molecule type" value="Genomic_DNA"/>
</dbReference>
<reference evidence="2" key="1">
    <citation type="journal article" date="2014" name="Int. J. Syst. Evol. Microbiol.">
        <title>Complete genome sequence of Corynebacterium casei LMG S-19264T (=DSM 44701T), isolated from a smear-ripened cheese.</title>
        <authorList>
            <consortium name="US DOE Joint Genome Institute (JGI-PGF)"/>
            <person name="Walter F."/>
            <person name="Albersmeier A."/>
            <person name="Kalinowski J."/>
            <person name="Ruckert C."/>
        </authorList>
    </citation>
    <scope>NUCLEOTIDE SEQUENCE</scope>
    <source>
        <strain evidence="2">CGMCC 1.12160</strain>
    </source>
</reference>
<protein>
    <submittedName>
        <fullName evidence="2">Uncharacterized protein</fullName>
    </submittedName>
</protein>
<proteinExistence type="predicted"/>
<sequence>MSTKSRLALAYALSALLALALGALTQNGLLALLGVLILAVGTLHVMRLGQGQRLADQQHVHDQAESLVRRGNIPPERPRGGI</sequence>
<evidence type="ECO:0000313" key="2">
    <source>
        <dbReference type="EMBL" id="GGF57786.1"/>
    </source>
</evidence>
<organism evidence="2 3">
    <name type="scientific">Ornithinimicrobium tianjinense</name>
    <dbReference type="NCBI Taxonomy" id="1195761"/>
    <lineage>
        <taxon>Bacteria</taxon>
        <taxon>Bacillati</taxon>
        <taxon>Actinomycetota</taxon>
        <taxon>Actinomycetes</taxon>
        <taxon>Micrococcales</taxon>
        <taxon>Ornithinimicrobiaceae</taxon>
        <taxon>Ornithinimicrobium</taxon>
    </lineage>
</organism>
<name>A0A917BT63_9MICO</name>
<keyword evidence="1" id="KW-1133">Transmembrane helix</keyword>
<gene>
    <name evidence="2" type="ORF">GCM10011366_26950</name>
</gene>
<reference evidence="2" key="2">
    <citation type="submission" date="2020-09" db="EMBL/GenBank/DDBJ databases">
        <authorList>
            <person name="Sun Q."/>
            <person name="Zhou Y."/>
        </authorList>
    </citation>
    <scope>NUCLEOTIDE SEQUENCE</scope>
    <source>
        <strain evidence="2">CGMCC 1.12160</strain>
    </source>
</reference>
<evidence type="ECO:0000256" key="1">
    <source>
        <dbReference type="SAM" id="Phobius"/>
    </source>
</evidence>
<feature type="transmembrane region" description="Helical" evidence="1">
    <location>
        <begin position="32"/>
        <end position="49"/>
    </location>
</feature>
<keyword evidence="3" id="KW-1185">Reference proteome</keyword>
<keyword evidence="1" id="KW-0472">Membrane</keyword>
<accession>A0A917BT63</accession>
<dbReference type="RefSeq" id="WP_188431658.1">
    <property type="nucleotide sequence ID" value="NZ_BAABKH010000006.1"/>
</dbReference>